<dbReference type="RefSeq" id="WP_150805640.1">
    <property type="nucleotide sequence ID" value="NZ_CABVHY010000023.1"/>
</dbReference>
<dbReference type="InterPro" id="IPR010064">
    <property type="entry name" value="HK97-gp10_tail"/>
</dbReference>
<dbReference type="AlphaFoldDB" id="A0A5E7E6S3"/>
<dbReference type="EMBL" id="CABVHY010000023">
    <property type="protein sequence ID" value="VVO22405.1"/>
    <property type="molecule type" value="Genomic_DNA"/>
</dbReference>
<evidence type="ECO:0008006" key="3">
    <source>
        <dbReference type="Google" id="ProtNLM"/>
    </source>
</evidence>
<accession>A0A5E7E6S3</accession>
<sequence length="141" mass="15699">MSRRSSVQGDFKLRGLLRRIGNQIESDLRPAMVQAANLVLETQTYLIPRDTGDSAEALTAFVSKSGLDAEIGIRGKKDNRRYFYARFSEYGTKGYTMGDTAIPARPAHPWLRPSYDMNRDQIVDLITKAIASTLSKAAEAK</sequence>
<dbReference type="Proteomes" id="UP000379480">
    <property type="component" value="Unassembled WGS sequence"/>
</dbReference>
<proteinExistence type="predicted"/>
<protein>
    <recommendedName>
        <fullName evidence="3">HK97 gp10 family phage protein</fullName>
    </recommendedName>
</protein>
<name>A0A5E7E6S3_PSEFL</name>
<gene>
    <name evidence="1" type="ORF">PS723_04318</name>
</gene>
<evidence type="ECO:0000313" key="2">
    <source>
        <dbReference type="Proteomes" id="UP000379480"/>
    </source>
</evidence>
<evidence type="ECO:0000313" key="1">
    <source>
        <dbReference type="EMBL" id="VVO22405.1"/>
    </source>
</evidence>
<reference evidence="1 2" key="1">
    <citation type="submission" date="2019-09" db="EMBL/GenBank/DDBJ databases">
        <authorList>
            <person name="Chandra G."/>
            <person name="Truman W A."/>
        </authorList>
    </citation>
    <scope>NUCLEOTIDE SEQUENCE [LARGE SCALE GENOMIC DNA]</scope>
    <source>
        <strain evidence="1">PS723</strain>
    </source>
</reference>
<dbReference type="OrthoDB" id="6941056at2"/>
<organism evidence="1 2">
    <name type="scientific">Pseudomonas fluorescens</name>
    <dbReference type="NCBI Taxonomy" id="294"/>
    <lineage>
        <taxon>Bacteria</taxon>
        <taxon>Pseudomonadati</taxon>
        <taxon>Pseudomonadota</taxon>
        <taxon>Gammaproteobacteria</taxon>
        <taxon>Pseudomonadales</taxon>
        <taxon>Pseudomonadaceae</taxon>
        <taxon>Pseudomonas</taxon>
    </lineage>
</organism>
<dbReference type="NCBIfam" id="TIGR01725">
    <property type="entry name" value="phge_HK97_gp10"/>
    <property type="match status" value="1"/>
</dbReference>